<feature type="region of interest" description="Disordered" evidence="1">
    <location>
        <begin position="1"/>
        <end position="20"/>
    </location>
</feature>
<proteinExistence type="predicted"/>
<feature type="compositionally biased region" description="Basic and acidic residues" evidence="1">
    <location>
        <begin position="116"/>
        <end position="140"/>
    </location>
</feature>
<feature type="compositionally biased region" description="Basic and acidic residues" evidence="1">
    <location>
        <begin position="70"/>
        <end position="84"/>
    </location>
</feature>
<evidence type="ECO:0000313" key="2">
    <source>
        <dbReference type="EMBL" id="KAK5931749.1"/>
    </source>
</evidence>
<evidence type="ECO:0000313" key="3">
    <source>
        <dbReference type="Proteomes" id="UP001331515"/>
    </source>
</evidence>
<gene>
    <name evidence="2" type="ORF">CgunFtcFv8_003520</name>
</gene>
<feature type="compositionally biased region" description="Basic and acidic residues" evidence="1">
    <location>
        <begin position="165"/>
        <end position="176"/>
    </location>
</feature>
<evidence type="ECO:0000256" key="1">
    <source>
        <dbReference type="SAM" id="MobiDB-lite"/>
    </source>
</evidence>
<reference evidence="2 3" key="1">
    <citation type="journal article" date="2023" name="Mol. Biol. Evol.">
        <title>Genomics of Secondarily Temperate Adaptation in the Only Non-Antarctic Icefish.</title>
        <authorList>
            <person name="Rivera-Colon A.G."/>
            <person name="Rayamajhi N."/>
            <person name="Minhas B.F."/>
            <person name="Madrigal G."/>
            <person name="Bilyk K.T."/>
            <person name="Yoon V."/>
            <person name="Hune M."/>
            <person name="Gregory S."/>
            <person name="Cheng C.H.C."/>
            <person name="Catchen J.M."/>
        </authorList>
    </citation>
    <scope>NUCLEOTIDE SEQUENCE [LARGE SCALE GENOMIC DNA]</scope>
    <source>
        <tissue evidence="2">White muscle</tissue>
    </source>
</reference>
<organism evidence="2 3">
    <name type="scientific">Champsocephalus gunnari</name>
    <name type="common">Mackerel icefish</name>
    <dbReference type="NCBI Taxonomy" id="52237"/>
    <lineage>
        <taxon>Eukaryota</taxon>
        <taxon>Metazoa</taxon>
        <taxon>Chordata</taxon>
        <taxon>Craniata</taxon>
        <taxon>Vertebrata</taxon>
        <taxon>Euteleostomi</taxon>
        <taxon>Actinopterygii</taxon>
        <taxon>Neopterygii</taxon>
        <taxon>Teleostei</taxon>
        <taxon>Neoteleostei</taxon>
        <taxon>Acanthomorphata</taxon>
        <taxon>Eupercaria</taxon>
        <taxon>Perciformes</taxon>
        <taxon>Notothenioidei</taxon>
        <taxon>Channichthyidae</taxon>
        <taxon>Champsocephalus</taxon>
    </lineage>
</organism>
<sequence>MLLLKDNTDAGPRLTPSLHLGAAGRPAISIPTAPRTPPLSVGGEGQWCESLGHVLSSLARRGSRQTGGEEAGRRAKRKQADGRRGSRQTGGEEAGRRAERKQADGRRGSRQTGGEEAGRRAEGGEEAGRRAERKQADGRRGSRQTGTCCSRIAAWAASPAGHPSARPDHSVRPTEV</sequence>
<protein>
    <submittedName>
        <fullName evidence="2">Uncharacterized protein</fullName>
    </submittedName>
</protein>
<dbReference type="EMBL" id="JAURVH010001515">
    <property type="protein sequence ID" value="KAK5931749.1"/>
    <property type="molecule type" value="Genomic_DNA"/>
</dbReference>
<keyword evidence="3" id="KW-1185">Reference proteome</keyword>
<dbReference type="AlphaFoldDB" id="A0AAN8I5B0"/>
<accession>A0AAN8I5B0</accession>
<feature type="compositionally biased region" description="Basic and acidic residues" evidence="1">
    <location>
        <begin position="93"/>
        <end position="107"/>
    </location>
</feature>
<comment type="caution">
    <text evidence="2">The sequence shown here is derived from an EMBL/GenBank/DDBJ whole genome shotgun (WGS) entry which is preliminary data.</text>
</comment>
<dbReference type="Proteomes" id="UP001331515">
    <property type="component" value="Unassembled WGS sequence"/>
</dbReference>
<feature type="region of interest" description="Disordered" evidence="1">
    <location>
        <begin position="59"/>
        <end position="176"/>
    </location>
</feature>
<name>A0AAN8I5B0_CHAGU</name>